<dbReference type="InterPro" id="IPR007842">
    <property type="entry name" value="HEPN_dom"/>
</dbReference>
<proteinExistence type="predicted"/>
<keyword evidence="3" id="KW-1185">Reference proteome</keyword>
<evidence type="ECO:0000313" key="3">
    <source>
        <dbReference type="Proteomes" id="UP000233435"/>
    </source>
</evidence>
<name>A0A2N3HPV3_9FLAO</name>
<reference evidence="2 3" key="1">
    <citation type="submission" date="2017-12" db="EMBL/GenBank/DDBJ databases">
        <title>Confluentibacter flavum sp. nov., isolated from the saline lake.</title>
        <authorList>
            <person name="Yu L."/>
        </authorList>
    </citation>
    <scope>NUCLEOTIDE SEQUENCE [LARGE SCALE GENOMIC DNA]</scope>
    <source>
        <strain evidence="2 3">3B</strain>
    </source>
</reference>
<sequence>METEAIKYFVNAAQKLDQANKELFKPEEDIVTYLVCKNSQYAIENYLKGYLLRKGIEPNEHQTIDGLYEQCKIINKDFEKVDLSEFNCKSSLDLDSKYCNNVSKVNKCFDAADSLDTFLRQQKII</sequence>
<feature type="domain" description="HEPN" evidence="1">
    <location>
        <begin position="31"/>
        <end position="80"/>
    </location>
</feature>
<dbReference type="EMBL" id="PJEO01000004">
    <property type="protein sequence ID" value="PKQ46888.1"/>
    <property type="molecule type" value="Genomic_DNA"/>
</dbReference>
<organism evidence="2 3">
    <name type="scientific">Confluentibacter flavum</name>
    <dbReference type="NCBI Taxonomy" id="1909700"/>
    <lineage>
        <taxon>Bacteria</taxon>
        <taxon>Pseudomonadati</taxon>
        <taxon>Bacteroidota</taxon>
        <taxon>Flavobacteriia</taxon>
        <taxon>Flavobacteriales</taxon>
        <taxon>Flavobacteriaceae</taxon>
        <taxon>Confluentibacter</taxon>
    </lineage>
</organism>
<dbReference type="AlphaFoldDB" id="A0A2N3HPV3"/>
<dbReference type="OrthoDB" id="1440109at2"/>
<dbReference type="Pfam" id="PF05168">
    <property type="entry name" value="HEPN"/>
    <property type="match status" value="1"/>
</dbReference>
<dbReference type="Gene3D" id="1.20.120.330">
    <property type="entry name" value="Nucleotidyltransferases domain 2"/>
    <property type="match status" value="1"/>
</dbReference>
<accession>A0A2N3HPV3</accession>
<gene>
    <name evidence="2" type="ORF">CSW08_00830</name>
</gene>
<comment type="caution">
    <text evidence="2">The sequence shown here is derived from an EMBL/GenBank/DDBJ whole genome shotgun (WGS) entry which is preliminary data.</text>
</comment>
<dbReference type="RefSeq" id="WP_106658015.1">
    <property type="nucleotide sequence ID" value="NZ_PJEO01000004.1"/>
</dbReference>
<evidence type="ECO:0000259" key="1">
    <source>
        <dbReference type="Pfam" id="PF05168"/>
    </source>
</evidence>
<protein>
    <recommendedName>
        <fullName evidence="1">HEPN domain-containing protein</fullName>
    </recommendedName>
</protein>
<dbReference type="Proteomes" id="UP000233435">
    <property type="component" value="Unassembled WGS sequence"/>
</dbReference>
<evidence type="ECO:0000313" key="2">
    <source>
        <dbReference type="EMBL" id="PKQ46888.1"/>
    </source>
</evidence>